<evidence type="ECO:0000313" key="5">
    <source>
        <dbReference type="EMBL" id="CAF3711882.1"/>
    </source>
</evidence>
<dbReference type="EMBL" id="CAJNOQ010002036">
    <property type="protein sequence ID" value="CAF0934411.1"/>
    <property type="molecule type" value="Genomic_DNA"/>
</dbReference>
<feature type="region of interest" description="Disordered" evidence="1">
    <location>
        <begin position="1"/>
        <end position="20"/>
    </location>
</feature>
<keyword evidence="6" id="KW-1185">Reference proteome</keyword>
<evidence type="ECO:0000256" key="1">
    <source>
        <dbReference type="SAM" id="MobiDB-lite"/>
    </source>
</evidence>
<protein>
    <recommendedName>
        <fullName evidence="7">Retrotransposon gag domain-containing protein</fullName>
    </recommendedName>
</protein>
<accession>A0A814BV05</accession>
<dbReference type="AlphaFoldDB" id="A0A814BV05"/>
<evidence type="ECO:0000313" key="6">
    <source>
        <dbReference type="Proteomes" id="UP000663829"/>
    </source>
</evidence>
<dbReference type="Proteomes" id="UP000663829">
    <property type="component" value="Unassembled WGS sequence"/>
</dbReference>
<dbReference type="EMBL" id="CAJOBA010003374">
    <property type="protein sequence ID" value="CAF3679837.1"/>
    <property type="molecule type" value="Genomic_DNA"/>
</dbReference>
<gene>
    <name evidence="3" type="ORF">GPM918_LOCUS10362</name>
    <name evidence="2" type="ORF">OVA965_LOCUS9509</name>
    <name evidence="5" type="ORF">SRO942_LOCUS10362</name>
    <name evidence="4" type="ORF">TMI583_LOCUS9505</name>
</gene>
<proteinExistence type="predicted"/>
<feature type="region of interest" description="Disordered" evidence="1">
    <location>
        <begin position="232"/>
        <end position="259"/>
    </location>
</feature>
<evidence type="ECO:0000313" key="3">
    <source>
        <dbReference type="EMBL" id="CAF0934411.1"/>
    </source>
</evidence>
<dbReference type="EMBL" id="CAJOBC010002035">
    <property type="protein sequence ID" value="CAF3711882.1"/>
    <property type="molecule type" value="Genomic_DNA"/>
</dbReference>
<name>A0A814BV05_9BILA</name>
<evidence type="ECO:0000313" key="4">
    <source>
        <dbReference type="EMBL" id="CAF3679837.1"/>
    </source>
</evidence>
<evidence type="ECO:0008006" key="7">
    <source>
        <dbReference type="Google" id="ProtNLM"/>
    </source>
</evidence>
<feature type="compositionally biased region" description="Polar residues" evidence="1">
    <location>
        <begin position="1"/>
        <end position="10"/>
    </location>
</feature>
<dbReference type="Proteomes" id="UP000677228">
    <property type="component" value="Unassembled WGS sequence"/>
</dbReference>
<feature type="compositionally biased region" description="Polar residues" evidence="1">
    <location>
        <begin position="234"/>
        <end position="259"/>
    </location>
</feature>
<evidence type="ECO:0000313" key="2">
    <source>
        <dbReference type="EMBL" id="CAF0898717.1"/>
    </source>
</evidence>
<sequence length="259" mass="30225">MLIQHLTSPEDQNENTTQITTQHSTTCTILRDGGENDEKVYDDFLRNNFTKFSGGETEDPEPWLLEILATFESLKVLESEWLSYVSALLILKAPLWYGKHKSKFKDFDNFVEKFTIEFRPIERIAGNHTPTTTSTSDHTTTTTKKHPLEFSLIKTYSEQVVKNLKKFSDKKEENVMRWLNDMQVQFDANVKQEYGSKFKQQQALERMHNYKQTTTQSVNEFYHGILDICRDFDPNQTEPPGHNQTNRRATTRSSNPEKD</sequence>
<organism evidence="3 6">
    <name type="scientific">Didymodactylos carnosus</name>
    <dbReference type="NCBI Taxonomy" id="1234261"/>
    <lineage>
        <taxon>Eukaryota</taxon>
        <taxon>Metazoa</taxon>
        <taxon>Spiralia</taxon>
        <taxon>Gnathifera</taxon>
        <taxon>Rotifera</taxon>
        <taxon>Eurotatoria</taxon>
        <taxon>Bdelloidea</taxon>
        <taxon>Philodinida</taxon>
        <taxon>Philodinidae</taxon>
        <taxon>Didymodactylos</taxon>
    </lineage>
</organism>
<comment type="caution">
    <text evidence="3">The sequence shown here is derived from an EMBL/GenBank/DDBJ whole genome shotgun (WGS) entry which is preliminary data.</text>
</comment>
<dbReference type="OrthoDB" id="8006889at2759"/>
<dbReference type="Proteomes" id="UP000681722">
    <property type="component" value="Unassembled WGS sequence"/>
</dbReference>
<dbReference type="Proteomes" id="UP000682733">
    <property type="component" value="Unassembled WGS sequence"/>
</dbReference>
<reference evidence="3" key="1">
    <citation type="submission" date="2021-02" db="EMBL/GenBank/DDBJ databases">
        <authorList>
            <person name="Nowell W R."/>
        </authorList>
    </citation>
    <scope>NUCLEOTIDE SEQUENCE</scope>
</reference>
<dbReference type="EMBL" id="CAJNOK010003373">
    <property type="protein sequence ID" value="CAF0898717.1"/>
    <property type="molecule type" value="Genomic_DNA"/>
</dbReference>